<keyword evidence="2" id="KW-0812">Transmembrane</keyword>
<dbReference type="GO" id="GO:0004222">
    <property type="term" value="F:metalloendopeptidase activity"/>
    <property type="evidence" value="ECO:0007669"/>
    <property type="project" value="TreeGrafter"/>
</dbReference>
<dbReference type="CDD" id="cd12797">
    <property type="entry name" value="M23_peptidase"/>
    <property type="match status" value="1"/>
</dbReference>
<dbReference type="Gene3D" id="3.10.450.350">
    <property type="match status" value="1"/>
</dbReference>
<evidence type="ECO:0000256" key="2">
    <source>
        <dbReference type="SAM" id="Phobius"/>
    </source>
</evidence>
<dbReference type="Gene3D" id="2.70.70.10">
    <property type="entry name" value="Glucose Permease (Domain IIA)"/>
    <property type="match status" value="1"/>
</dbReference>
<feature type="domain" description="M23ase beta-sheet core" evidence="3">
    <location>
        <begin position="272"/>
        <end position="370"/>
    </location>
</feature>
<dbReference type="InterPro" id="IPR016047">
    <property type="entry name" value="M23ase_b-sheet_dom"/>
</dbReference>
<keyword evidence="2" id="KW-1133">Transmembrane helix</keyword>
<evidence type="ECO:0000313" key="4">
    <source>
        <dbReference type="EMBL" id="QEK38644.1"/>
    </source>
</evidence>
<dbReference type="InterPro" id="IPR050570">
    <property type="entry name" value="Cell_wall_metabolism_enzyme"/>
</dbReference>
<evidence type="ECO:0000313" key="5">
    <source>
        <dbReference type="Proteomes" id="UP000325004"/>
    </source>
</evidence>
<evidence type="ECO:0000259" key="3">
    <source>
        <dbReference type="Pfam" id="PF01551"/>
    </source>
</evidence>
<dbReference type="PANTHER" id="PTHR21666:SF289">
    <property type="entry name" value="L-ALA--D-GLU ENDOPEPTIDASE"/>
    <property type="match status" value="1"/>
</dbReference>
<dbReference type="PANTHER" id="PTHR21666">
    <property type="entry name" value="PEPTIDASE-RELATED"/>
    <property type="match status" value="1"/>
</dbReference>
<dbReference type="SUPFAM" id="SSF51261">
    <property type="entry name" value="Duplicated hybrid motif"/>
    <property type="match status" value="1"/>
</dbReference>
<name>A0A5C0UI64_9PROT</name>
<keyword evidence="5" id="KW-1185">Reference proteome</keyword>
<dbReference type="AlphaFoldDB" id="A0A5C0UI64"/>
<accession>A0A5C0UI64</accession>
<keyword evidence="1" id="KW-0732">Signal</keyword>
<proteinExistence type="predicted"/>
<keyword evidence="2" id="KW-0472">Membrane</keyword>
<dbReference type="Pfam" id="PF01551">
    <property type="entry name" value="Peptidase_M23"/>
    <property type="match status" value="1"/>
</dbReference>
<dbReference type="OrthoDB" id="9805070at2"/>
<feature type="transmembrane region" description="Helical" evidence="2">
    <location>
        <begin position="12"/>
        <end position="38"/>
    </location>
</feature>
<dbReference type="KEGG" id="cpri:FZC34_01840"/>
<sequence>MASFVRLMPRLINFTYIFFELISLFRLCLFMSGCIVILKLANVPKISQSNMILSNIPVKQLMVKHVIGHEGVSISFSKEGIALNQVAKITQEIEKVIPPSWLYNAVISTKVFEQNGQHKFDECYITGKGFKIFLKSIDDNIILEWIQREKREIFKHKVNGNLRNSISKSLPMPMVHTIMQYMQKAGKSLHNIHNINVEYESSSQKGVMPKISLIDVKYKNGENNVIVQLGKKLYDPMKNYSYDDLVYLNKPVNARVSSSYGWRIHPVLKIKRMHRGIDYAAPLGTPIYASADGIVTRAFVCRGYGNYIELTHPTYNGKITTGYAHLTKLLLNKNQKIKKGELIGYSGNTGMTTAAHLHYEIKVDGKFVNPNSIKTFYKKMKNEELRAVKQHYNAYKCIK</sequence>
<organism evidence="4 5">
    <name type="scientific">Candidatus Cytomitobacter primus</name>
    <dbReference type="NCBI Taxonomy" id="2066024"/>
    <lineage>
        <taxon>Bacteria</taxon>
        <taxon>Pseudomonadati</taxon>
        <taxon>Pseudomonadota</taxon>
        <taxon>Alphaproteobacteria</taxon>
        <taxon>Holosporales</taxon>
        <taxon>Holosporaceae</taxon>
        <taxon>Candidatus Cytomitobacter</taxon>
    </lineage>
</organism>
<protein>
    <submittedName>
        <fullName evidence="4">M23 family metallopeptidase</fullName>
    </submittedName>
</protein>
<reference evidence="4 5" key="1">
    <citation type="submission" date="2019-08" db="EMBL/GenBank/DDBJ databases">
        <title>Highly reduced genomes of protist endosymbionts show evolutionary convergence.</title>
        <authorList>
            <person name="George E."/>
            <person name="Husnik F."/>
            <person name="Tashyreva D."/>
            <person name="Prokopchuk G."/>
            <person name="Horak A."/>
            <person name="Kwong W.K."/>
            <person name="Lukes J."/>
            <person name="Keeling P.J."/>
        </authorList>
    </citation>
    <scope>NUCLEOTIDE SEQUENCE [LARGE SCALE GENOMIC DNA]</scope>
    <source>
        <strain evidence="4">1604LC</strain>
    </source>
</reference>
<gene>
    <name evidence="4" type="ORF">FZC34_01840</name>
</gene>
<evidence type="ECO:0000256" key="1">
    <source>
        <dbReference type="ARBA" id="ARBA00022729"/>
    </source>
</evidence>
<dbReference type="Proteomes" id="UP000325004">
    <property type="component" value="Chromosome"/>
</dbReference>
<dbReference type="EMBL" id="CP043316">
    <property type="protein sequence ID" value="QEK38644.1"/>
    <property type="molecule type" value="Genomic_DNA"/>
</dbReference>
<dbReference type="InterPro" id="IPR011055">
    <property type="entry name" value="Dup_hybrid_motif"/>
</dbReference>